<evidence type="ECO:0000256" key="1">
    <source>
        <dbReference type="ARBA" id="ARBA00022737"/>
    </source>
</evidence>
<dbReference type="HOGENOM" id="CLU_000134_18_9_1"/>
<dbReference type="InterPro" id="IPR036770">
    <property type="entry name" value="Ankyrin_rpt-contain_sf"/>
</dbReference>
<evidence type="ECO:0000256" key="3">
    <source>
        <dbReference type="PROSITE-ProRule" id="PRU00023"/>
    </source>
</evidence>
<dbReference type="PANTHER" id="PTHR24166:SF48">
    <property type="entry name" value="PROTEIN VAPYRIN"/>
    <property type="match status" value="1"/>
</dbReference>
<keyword evidence="2 3" id="KW-0040">ANK repeat</keyword>
<feature type="repeat" description="ANK" evidence="3">
    <location>
        <begin position="77"/>
        <end position="98"/>
    </location>
</feature>
<evidence type="ECO:0000313" key="5">
    <source>
        <dbReference type="Proteomes" id="UP000053820"/>
    </source>
</evidence>
<dbReference type="InterPro" id="IPR002110">
    <property type="entry name" value="Ankyrin_rpt"/>
</dbReference>
<dbReference type="OrthoDB" id="2647035at2759"/>
<dbReference type="PRINTS" id="PR01415">
    <property type="entry name" value="ANKYRIN"/>
</dbReference>
<feature type="non-terminal residue" evidence="4">
    <location>
        <position position="98"/>
    </location>
</feature>
<evidence type="ECO:0008006" key="6">
    <source>
        <dbReference type="Google" id="ProtNLM"/>
    </source>
</evidence>
<dbReference type="PROSITE" id="PS50297">
    <property type="entry name" value="ANK_REP_REGION"/>
    <property type="match status" value="2"/>
</dbReference>
<sequence>MLLDHGADTSAPGSNGRTLLHAAAASGDIPMVEYLLTKNIELPSDILLTAMNARPHRPKIVRLLMDHGAAVDVYDSNGRTPLHVAVTRGYLPSAEDLL</sequence>
<organism evidence="4 5">
    <name type="scientific">Hydnomerulius pinastri MD-312</name>
    <dbReference type="NCBI Taxonomy" id="994086"/>
    <lineage>
        <taxon>Eukaryota</taxon>
        <taxon>Fungi</taxon>
        <taxon>Dikarya</taxon>
        <taxon>Basidiomycota</taxon>
        <taxon>Agaricomycotina</taxon>
        <taxon>Agaricomycetes</taxon>
        <taxon>Agaricomycetidae</taxon>
        <taxon>Boletales</taxon>
        <taxon>Boletales incertae sedis</taxon>
        <taxon>Leucogyrophana</taxon>
    </lineage>
</organism>
<evidence type="ECO:0000313" key="4">
    <source>
        <dbReference type="EMBL" id="KIJ58655.1"/>
    </source>
</evidence>
<dbReference type="PANTHER" id="PTHR24166">
    <property type="entry name" value="ROLLING PEBBLES, ISOFORM B"/>
    <property type="match status" value="1"/>
</dbReference>
<dbReference type="PROSITE" id="PS50088">
    <property type="entry name" value="ANK_REPEAT"/>
    <property type="match status" value="2"/>
</dbReference>
<dbReference type="SUPFAM" id="SSF48403">
    <property type="entry name" value="Ankyrin repeat"/>
    <property type="match status" value="1"/>
</dbReference>
<feature type="repeat" description="ANK" evidence="3">
    <location>
        <begin position="15"/>
        <end position="42"/>
    </location>
</feature>
<dbReference type="Gene3D" id="1.25.40.20">
    <property type="entry name" value="Ankyrin repeat-containing domain"/>
    <property type="match status" value="2"/>
</dbReference>
<dbReference type="Proteomes" id="UP000053820">
    <property type="component" value="Unassembled WGS sequence"/>
</dbReference>
<keyword evidence="1" id="KW-0677">Repeat</keyword>
<name>A0A0C9VM11_9AGAM</name>
<accession>A0A0C9VM11</accession>
<reference evidence="4 5" key="1">
    <citation type="submission" date="2014-04" db="EMBL/GenBank/DDBJ databases">
        <title>Evolutionary Origins and Diversification of the Mycorrhizal Mutualists.</title>
        <authorList>
            <consortium name="DOE Joint Genome Institute"/>
            <consortium name="Mycorrhizal Genomics Consortium"/>
            <person name="Kohler A."/>
            <person name="Kuo A."/>
            <person name="Nagy L.G."/>
            <person name="Floudas D."/>
            <person name="Copeland A."/>
            <person name="Barry K.W."/>
            <person name="Cichocki N."/>
            <person name="Veneault-Fourrey C."/>
            <person name="LaButti K."/>
            <person name="Lindquist E.A."/>
            <person name="Lipzen A."/>
            <person name="Lundell T."/>
            <person name="Morin E."/>
            <person name="Murat C."/>
            <person name="Riley R."/>
            <person name="Ohm R."/>
            <person name="Sun H."/>
            <person name="Tunlid A."/>
            <person name="Henrissat B."/>
            <person name="Grigoriev I.V."/>
            <person name="Hibbett D.S."/>
            <person name="Martin F."/>
        </authorList>
    </citation>
    <scope>NUCLEOTIDE SEQUENCE [LARGE SCALE GENOMIC DNA]</scope>
    <source>
        <strain evidence="4 5">MD-312</strain>
    </source>
</reference>
<dbReference type="InterPro" id="IPR050889">
    <property type="entry name" value="Dendritic_Spine_Reg/Scaffold"/>
</dbReference>
<proteinExistence type="predicted"/>
<dbReference type="EMBL" id="KN839918">
    <property type="protein sequence ID" value="KIJ58655.1"/>
    <property type="molecule type" value="Genomic_DNA"/>
</dbReference>
<gene>
    <name evidence="4" type="ORF">HYDPIDRAFT_163196</name>
</gene>
<dbReference type="Pfam" id="PF13637">
    <property type="entry name" value="Ank_4"/>
    <property type="match status" value="1"/>
</dbReference>
<dbReference type="SMART" id="SM00248">
    <property type="entry name" value="ANK"/>
    <property type="match status" value="1"/>
</dbReference>
<protein>
    <recommendedName>
        <fullName evidence="6">Ankyrin</fullName>
    </recommendedName>
</protein>
<keyword evidence="5" id="KW-1185">Reference proteome</keyword>
<evidence type="ECO:0000256" key="2">
    <source>
        <dbReference type="ARBA" id="ARBA00023043"/>
    </source>
</evidence>
<dbReference type="Pfam" id="PF12796">
    <property type="entry name" value="Ank_2"/>
    <property type="match status" value="1"/>
</dbReference>
<dbReference type="AlphaFoldDB" id="A0A0C9VM11"/>